<feature type="transmembrane region" description="Helical" evidence="1">
    <location>
        <begin position="260"/>
        <end position="282"/>
    </location>
</feature>
<feature type="transmembrane region" description="Helical" evidence="1">
    <location>
        <begin position="20"/>
        <end position="40"/>
    </location>
</feature>
<sequence>MPEQVAPKKTSKGTPLTVVYALTARGLLMLEILFIGSVSIKNTEFNAYYVFWAVPIAGFIGEGVYRIYKKQGQEDKWFSPCMLLYLASAVPGAWVLEIDRLQVFQRLNTTEAGRVELDGVTEQTLMFLPVLCRWILPRGKMSRYQLSKLLYMFISMASDMMEIFFLFDEENQVHVSPNDTSSFSCSKCTFIPNDTSYFSCGRCAFTPNDTSCFSCSRSTFTPNDTSCFSCSRCTFTPNDTSYFSCGRCTFTPNVRRDPGLTFVILFIWSISLFQLAINLTATKSITLNDKRYDFCSAVKRTEIWGLLVTFFLQDGPFLVVRLYALICYETYTYTIIFFTCKNMLNASLCIYRFIILVGQVRNQK</sequence>
<feature type="transmembrane region" description="Helical" evidence="1">
    <location>
        <begin position="303"/>
        <end position="324"/>
    </location>
</feature>
<comment type="caution">
    <text evidence="2">The sequence shown here is derived from an EMBL/GenBank/DDBJ whole genome shotgun (WGS) entry which is preliminary data.</text>
</comment>
<dbReference type="InterPro" id="IPR019169">
    <property type="entry name" value="Transmembrane_26"/>
</dbReference>
<dbReference type="PANTHER" id="PTHR22168">
    <property type="entry name" value="TMEM26 PROTEIN"/>
    <property type="match status" value="1"/>
</dbReference>
<keyword evidence="3" id="KW-1185">Reference proteome</keyword>
<keyword evidence="1" id="KW-1133">Transmembrane helix</keyword>
<accession>A0ABD0L2G2</accession>
<keyword evidence="1" id="KW-0812">Transmembrane</keyword>
<dbReference type="Proteomes" id="UP001519460">
    <property type="component" value="Unassembled WGS sequence"/>
</dbReference>
<evidence type="ECO:0000313" key="2">
    <source>
        <dbReference type="EMBL" id="KAK7493257.1"/>
    </source>
</evidence>
<dbReference type="EMBL" id="JACVVK020000094">
    <property type="protein sequence ID" value="KAK7493257.1"/>
    <property type="molecule type" value="Genomic_DNA"/>
</dbReference>
<evidence type="ECO:0000256" key="1">
    <source>
        <dbReference type="SAM" id="Phobius"/>
    </source>
</evidence>
<proteinExistence type="predicted"/>
<keyword evidence="1" id="KW-0472">Membrane</keyword>
<feature type="transmembrane region" description="Helical" evidence="1">
    <location>
        <begin position="77"/>
        <end position="96"/>
    </location>
</feature>
<feature type="transmembrane region" description="Helical" evidence="1">
    <location>
        <begin position="330"/>
        <end position="354"/>
    </location>
</feature>
<name>A0ABD0L2G2_9CAEN</name>
<dbReference type="AlphaFoldDB" id="A0ABD0L2G2"/>
<gene>
    <name evidence="2" type="ORF">BaRGS_00015383</name>
</gene>
<organism evidence="2 3">
    <name type="scientific">Batillaria attramentaria</name>
    <dbReference type="NCBI Taxonomy" id="370345"/>
    <lineage>
        <taxon>Eukaryota</taxon>
        <taxon>Metazoa</taxon>
        <taxon>Spiralia</taxon>
        <taxon>Lophotrochozoa</taxon>
        <taxon>Mollusca</taxon>
        <taxon>Gastropoda</taxon>
        <taxon>Caenogastropoda</taxon>
        <taxon>Sorbeoconcha</taxon>
        <taxon>Cerithioidea</taxon>
        <taxon>Batillariidae</taxon>
        <taxon>Batillaria</taxon>
    </lineage>
</organism>
<reference evidence="2 3" key="1">
    <citation type="journal article" date="2023" name="Sci. Data">
        <title>Genome assembly of the Korean intertidal mud-creeper Batillaria attramentaria.</title>
        <authorList>
            <person name="Patra A.K."/>
            <person name="Ho P.T."/>
            <person name="Jun S."/>
            <person name="Lee S.J."/>
            <person name="Kim Y."/>
            <person name="Won Y.J."/>
        </authorList>
    </citation>
    <scope>NUCLEOTIDE SEQUENCE [LARGE SCALE GENOMIC DNA]</scope>
    <source>
        <strain evidence="2">Wonlab-2016</strain>
    </source>
</reference>
<feature type="transmembrane region" description="Helical" evidence="1">
    <location>
        <begin position="47"/>
        <end position="65"/>
    </location>
</feature>
<dbReference type="Pfam" id="PF09772">
    <property type="entry name" value="Tmem26"/>
    <property type="match status" value="3"/>
</dbReference>
<protein>
    <submittedName>
        <fullName evidence="2">Uncharacterized protein</fullName>
    </submittedName>
</protein>
<evidence type="ECO:0000313" key="3">
    <source>
        <dbReference type="Proteomes" id="UP001519460"/>
    </source>
</evidence>